<accession>A0A4U5MFQ7</accession>
<evidence type="ECO:0000313" key="1">
    <source>
        <dbReference type="EMBL" id="TKR67773.1"/>
    </source>
</evidence>
<name>A0A4U5MFQ7_STECR</name>
<organism evidence="1 2">
    <name type="scientific">Steinernema carpocapsae</name>
    <name type="common">Entomopathogenic nematode</name>
    <dbReference type="NCBI Taxonomy" id="34508"/>
    <lineage>
        <taxon>Eukaryota</taxon>
        <taxon>Metazoa</taxon>
        <taxon>Ecdysozoa</taxon>
        <taxon>Nematoda</taxon>
        <taxon>Chromadorea</taxon>
        <taxon>Rhabditida</taxon>
        <taxon>Tylenchina</taxon>
        <taxon>Panagrolaimomorpha</taxon>
        <taxon>Strongyloidoidea</taxon>
        <taxon>Steinernematidae</taxon>
        <taxon>Steinernema</taxon>
    </lineage>
</organism>
<dbReference type="Proteomes" id="UP000298663">
    <property type="component" value="Unassembled WGS sequence"/>
</dbReference>
<dbReference type="AlphaFoldDB" id="A0A4U5MFQ7"/>
<gene>
    <name evidence="1" type="ORF">L596_023870</name>
</gene>
<sequence length="105" mass="11955">MDCGAAGSGVAEILNPKKEIYGVPAPEFHFFEASLNAASVWPSFCVCALLTRYPPKASKTAQLRSSHRFSLNLQLFSVRRHPDSLLLFHFFDYRRPDPKDRLMRI</sequence>
<protein>
    <submittedName>
        <fullName evidence="1">Uncharacterized protein</fullName>
    </submittedName>
</protein>
<evidence type="ECO:0000313" key="2">
    <source>
        <dbReference type="Proteomes" id="UP000298663"/>
    </source>
</evidence>
<reference evidence="1 2" key="1">
    <citation type="journal article" date="2015" name="Genome Biol.">
        <title>Comparative genomics of Steinernema reveals deeply conserved gene regulatory networks.</title>
        <authorList>
            <person name="Dillman A.R."/>
            <person name="Macchietto M."/>
            <person name="Porter C.F."/>
            <person name="Rogers A."/>
            <person name="Williams B."/>
            <person name="Antoshechkin I."/>
            <person name="Lee M.M."/>
            <person name="Goodwin Z."/>
            <person name="Lu X."/>
            <person name="Lewis E.E."/>
            <person name="Goodrich-Blair H."/>
            <person name="Stock S.P."/>
            <person name="Adams B.J."/>
            <person name="Sternberg P.W."/>
            <person name="Mortazavi A."/>
        </authorList>
    </citation>
    <scope>NUCLEOTIDE SEQUENCE [LARGE SCALE GENOMIC DNA]</scope>
    <source>
        <strain evidence="1 2">ALL</strain>
    </source>
</reference>
<dbReference type="EMBL" id="AZBU02000008">
    <property type="protein sequence ID" value="TKR67773.1"/>
    <property type="molecule type" value="Genomic_DNA"/>
</dbReference>
<reference evidence="1 2" key="2">
    <citation type="journal article" date="2019" name="G3 (Bethesda)">
        <title>Hybrid Assembly of the Genome of the Entomopathogenic Nematode Steinernema carpocapsae Identifies the X-Chromosome.</title>
        <authorList>
            <person name="Serra L."/>
            <person name="Macchietto M."/>
            <person name="Macias-Munoz A."/>
            <person name="McGill C.J."/>
            <person name="Rodriguez I.M."/>
            <person name="Rodriguez B."/>
            <person name="Murad R."/>
            <person name="Mortazavi A."/>
        </authorList>
    </citation>
    <scope>NUCLEOTIDE SEQUENCE [LARGE SCALE GENOMIC DNA]</scope>
    <source>
        <strain evidence="1 2">ALL</strain>
    </source>
</reference>
<comment type="caution">
    <text evidence="1">The sequence shown here is derived from an EMBL/GenBank/DDBJ whole genome shotgun (WGS) entry which is preliminary data.</text>
</comment>
<proteinExistence type="predicted"/>
<keyword evidence="2" id="KW-1185">Reference proteome</keyword>